<keyword evidence="3" id="KW-0285">Flavoprotein</keyword>
<dbReference type="GO" id="GO:0030327">
    <property type="term" value="P:prenylated protein catabolic process"/>
    <property type="evidence" value="ECO:0007669"/>
    <property type="project" value="TreeGrafter"/>
</dbReference>
<keyword evidence="7" id="KW-0325">Glycoprotein</keyword>
<feature type="domain" description="Prenylcysteine lyase" evidence="8">
    <location>
        <begin position="81"/>
        <end position="445"/>
    </location>
</feature>
<dbReference type="OrthoDB" id="412710at2759"/>
<comment type="cofactor">
    <cofactor evidence="1">
        <name>FAD</name>
        <dbReference type="ChEBI" id="CHEBI:57692"/>
    </cofactor>
</comment>
<comment type="similarity">
    <text evidence="2">Belongs to the prenylcysteine oxidase family.</text>
</comment>
<dbReference type="PANTHER" id="PTHR15944">
    <property type="entry name" value="FARNESYLCYSTEINE LYASE"/>
    <property type="match status" value="1"/>
</dbReference>
<evidence type="ECO:0000256" key="6">
    <source>
        <dbReference type="ARBA" id="ARBA00023002"/>
    </source>
</evidence>
<dbReference type="InterPro" id="IPR036188">
    <property type="entry name" value="FAD/NAD-bd_sf"/>
</dbReference>
<evidence type="ECO:0000313" key="9">
    <source>
        <dbReference type="EMBL" id="KAF4653090.1"/>
    </source>
</evidence>
<reference evidence="9 10" key="1">
    <citation type="submission" date="2020-04" db="EMBL/GenBank/DDBJ databases">
        <title>Perkinsus chesapeaki whole genome sequence.</title>
        <authorList>
            <person name="Bogema D.R."/>
        </authorList>
    </citation>
    <scope>NUCLEOTIDE SEQUENCE [LARGE SCALE GENOMIC DNA]</scope>
    <source>
        <strain evidence="9">ATCC PRA-425</strain>
    </source>
</reference>
<dbReference type="Gene3D" id="3.50.50.60">
    <property type="entry name" value="FAD/NAD(P)-binding domain"/>
    <property type="match status" value="1"/>
</dbReference>
<keyword evidence="5" id="KW-0274">FAD</keyword>
<sequence>MTPCLRVSRFTDKIGGRARSIEFDGRKYEAGASVIHKANQYFVAFCEKFGLERRRVVLSGTGMAFRGSTSDKLFRLSGSKLKDSLSIILRYGVFNLLKLKRTVAKCVDKFGLVYDRQCRGTWYSSPVEMLESLGDPDDNLAQMLGLSVDDYLVNHCGIDEMLVKELVNAGTRCNYRQAGRSLNAFCGTVSMAGTDSHALFSVVGGNDQVPQKCIEHSGAKVLSGCRVSKIEVLQRMQSAGNIRIYYNTSEARDYDAVIVACPLEFNRIEFAGSRDARKAVNLLTAESHTMCRTVCHYVKGRLRADVIDRPVNLAGVLSYEPDESIPWTAIGLQIPVDANQEETQIIKAQLSRGEETVFKIFAERPLTASEIGAMLEQSKPLDLAVQDWQTGAYPMYHVGDTLLPFDLGGGIFTTSPMERAASALETVCISGRNAALLVREHLIQQELAERTTSS</sequence>
<dbReference type="InterPro" id="IPR017046">
    <property type="entry name" value="Prenylcysteine_Oxase1"/>
</dbReference>
<evidence type="ECO:0000259" key="8">
    <source>
        <dbReference type="Pfam" id="PF07156"/>
    </source>
</evidence>
<evidence type="ECO:0000256" key="4">
    <source>
        <dbReference type="ARBA" id="ARBA00022729"/>
    </source>
</evidence>
<dbReference type="InterPro" id="IPR010795">
    <property type="entry name" value="Prenylcys_lyase"/>
</dbReference>
<protein>
    <submittedName>
        <fullName evidence="9">Prenylcysteine oxidase-like</fullName>
    </submittedName>
</protein>
<organism evidence="9 10">
    <name type="scientific">Perkinsus chesapeaki</name>
    <name type="common">Clam parasite</name>
    <name type="synonym">Perkinsus andrewsi</name>
    <dbReference type="NCBI Taxonomy" id="330153"/>
    <lineage>
        <taxon>Eukaryota</taxon>
        <taxon>Sar</taxon>
        <taxon>Alveolata</taxon>
        <taxon>Perkinsozoa</taxon>
        <taxon>Perkinsea</taxon>
        <taxon>Perkinsida</taxon>
        <taxon>Perkinsidae</taxon>
        <taxon>Perkinsus</taxon>
    </lineage>
</organism>
<evidence type="ECO:0000256" key="1">
    <source>
        <dbReference type="ARBA" id="ARBA00001974"/>
    </source>
</evidence>
<dbReference type="Pfam" id="PF07156">
    <property type="entry name" value="Prenylcys_lyase"/>
    <property type="match status" value="1"/>
</dbReference>
<dbReference type="GO" id="GO:0001735">
    <property type="term" value="F:prenylcysteine oxidase activity"/>
    <property type="evidence" value="ECO:0007669"/>
    <property type="project" value="InterPro"/>
</dbReference>
<dbReference type="Proteomes" id="UP000591131">
    <property type="component" value="Unassembled WGS sequence"/>
</dbReference>
<dbReference type="PANTHER" id="PTHR15944:SF0">
    <property type="entry name" value="PRENYLCYSTEINE LYASE DOMAIN-CONTAINING PROTEIN"/>
    <property type="match status" value="1"/>
</dbReference>
<keyword evidence="4" id="KW-0732">Signal</keyword>
<dbReference type="SUPFAM" id="SSF51905">
    <property type="entry name" value="FAD/NAD(P)-binding domain"/>
    <property type="match status" value="1"/>
</dbReference>
<proteinExistence type="inferred from homology"/>
<keyword evidence="6" id="KW-0560">Oxidoreductase</keyword>
<evidence type="ECO:0000256" key="5">
    <source>
        <dbReference type="ARBA" id="ARBA00022827"/>
    </source>
</evidence>
<evidence type="ECO:0000256" key="2">
    <source>
        <dbReference type="ARBA" id="ARBA00009967"/>
    </source>
</evidence>
<accession>A0A7J6L0Y4</accession>
<name>A0A7J6L0Y4_PERCH</name>
<evidence type="ECO:0000256" key="3">
    <source>
        <dbReference type="ARBA" id="ARBA00022630"/>
    </source>
</evidence>
<comment type="caution">
    <text evidence="9">The sequence shown here is derived from an EMBL/GenBank/DDBJ whole genome shotgun (WGS) entry which is preliminary data.</text>
</comment>
<keyword evidence="10" id="KW-1185">Reference proteome</keyword>
<dbReference type="AlphaFoldDB" id="A0A7J6L0Y4"/>
<evidence type="ECO:0000313" key="10">
    <source>
        <dbReference type="Proteomes" id="UP000591131"/>
    </source>
</evidence>
<dbReference type="EMBL" id="JAAPAO010000854">
    <property type="protein sequence ID" value="KAF4653090.1"/>
    <property type="molecule type" value="Genomic_DNA"/>
</dbReference>
<gene>
    <name evidence="9" type="primary">PCYOX1L_2</name>
    <name evidence="9" type="ORF">FOL47_010715</name>
</gene>
<evidence type="ECO:0000256" key="7">
    <source>
        <dbReference type="ARBA" id="ARBA00023180"/>
    </source>
</evidence>
<dbReference type="GO" id="GO:0030328">
    <property type="term" value="P:prenylcysteine catabolic process"/>
    <property type="evidence" value="ECO:0007669"/>
    <property type="project" value="InterPro"/>
</dbReference>